<evidence type="ECO:0000256" key="1">
    <source>
        <dbReference type="SAM" id="MobiDB-lite"/>
    </source>
</evidence>
<dbReference type="RefSeq" id="WP_209241212.1">
    <property type="nucleotide sequence ID" value="NZ_JADKMA010000110.1"/>
</dbReference>
<protein>
    <submittedName>
        <fullName evidence="2">Uncharacterized protein</fullName>
    </submittedName>
</protein>
<evidence type="ECO:0000313" key="2">
    <source>
        <dbReference type="EMBL" id="MBO8194107.1"/>
    </source>
</evidence>
<reference evidence="2 3" key="1">
    <citation type="submission" date="2020-11" db="EMBL/GenBank/DDBJ databases">
        <title>Streptomyces spirodelae sp. nov., isolated from duckweed.</title>
        <authorList>
            <person name="Saimee Y."/>
            <person name="Duangmal K."/>
        </authorList>
    </citation>
    <scope>NUCLEOTIDE SEQUENCE [LARGE SCALE GENOMIC DNA]</scope>
    <source>
        <strain evidence="2 3">S16-07</strain>
    </source>
</reference>
<dbReference type="EMBL" id="JADKMA010000110">
    <property type="protein sequence ID" value="MBO8194107.1"/>
    <property type="molecule type" value="Genomic_DNA"/>
</dbReference>
<name>A0ABS3XGF9_9ACTN</name>
<organism evidence="2 3">
    <name type="scientific">Streptomyces oryzae</name>
    <dbReference type="NCBI Taxonomy" id="1434886"/>
    <lineage>
        <taxon>Bacteria</taxon>
        <taxon>Bacillati</taxon>
        <taxon>Actinomycetota</taxon>
        <taxon>Actinomycetes</taxon>
        <taxon>Kitasatosporales</taxon>
        <taxon>Streptomycetaceae</taxon>
        <taxon>Streptomyces</taxon>
    </lineage>
</organism>
<sequence length="134" mass="14469">MWIYDREQTPMPAPGLRLLPWTTESGKPCYLSGDPDSTVSCYADELEEAQLADGDRALKRFLFVYGDEGRKGADEEKTRAATETAAALSNVLRVADSRGARLPGDSGEAEITCVPKPRSQEGHGQEDGPGPTGR</sequence>
<proteinExistence type="predicted"/>
<evidence type="ECO:0000313" key="3">
    <source>
        <dbReference type="Proteomes" id="UP001519064"/>
    </source>
</evidence>
<gene>
    <name evidence="2" type="ORF">ITI46_20940</name>
</gene>
<feature type="region of interest" description="Disordered" evidence="1">
    <location>
        <begin position="98"/>
        <end position="134"/>
    </location>
</feature>
<keyword evidence="3" id="KW-1185">Reference proteome</keyword>
<accession>A0ABS3XGF9</accession>
<comment type="caution">
    <text evidence="2">The sequence shown here is derived from an EMBL/GenBank/DDBJ whole genome shotgun (WGS) entry which is preliminary data.</text>
</comment>
<dbReference type="Proteomes" id="UP001519064">
    <property type="component" value="Unassembled WGS sequence"/>
</dbReference>